<keyword evidence="1" id="KW-0732">Signal</keyword>
<comment type="caution">
    <text evidence="2">The sequence shown here is derived from an EMBL/GenBank/DDBJ whole genome shotgun (WGS) entry which is preliminary data.</text>
</comment>
<protein>
    <recommendedName>
        <fullName evidence="4">Secreted protein</fullName>
    </recommendedName>
</protein>
<organism evidence="2 3">
    <name type="scientific">Nocardioides cremeus</name>
    <dbReference type="NCBI Taxonomy" id="3058044"/>
    <lineage>
        <taxon>Bacteria</taxon>
        <taxon>Bacillati</taxon>
        <taxon>Actinomycetota</taxon>
        <taxon>Actinomycetes</taxon>
        <taxon>Propionibacteriales</taxon>
        <taxon>Nocardioidaceae</taxon>
        <taxon>Nocardioides</taxon>
    </lineage>
</organism>
<feature type="chain" id="PRO_5047492883" description="Secreted protein" evidence="1">
    <location>
        <begin position="41"/>
        <end position="188"/>
    </location>
</feature>
<accession>A0ABT8TSW8</accession>
<evidence type="ECO:0000313" key="3">
    <source>
        <dbReference type="Proteomes" id="UP001168363"/>
    </source>
</evidence>
<evidence type="ECO:0000256" key="1">
    <source>
        <dbReference type="SAM" id="SignalP"/>
    </source>
</evidence>
<name>A0ABT8TSW8_9ACTN</name>
<keyword evidence="3" id="KW-1185">Reference proteome</keyword>
<dbReference type="Proteomes" id="UP001168363">
    <property type="component" value="Unassembled WGS sequence"/>
</dbReference>
<dbReference type="RefSeq" id="WP_302709233.1">
    <property type="nucleotide sequence ID" value="NZ_JAULSC010000016.1"/>
</dbReference>
<feature type="signal peptide" evidence="1">
    <location>
        <begin position="1"/>
        <end position="40"/>
    </location>
</feature>
<proteinExistence type="predicted"/>
<evidence type="ECO:0008006" key="4">
    <source>
        <dbReference type="Google" id="ProtNLM"/>
    </source>
</evidence>
<sequence>MRPVTTILSTTALSSTALSAAALGLAAAATVAGLGGSAVAAAPDDPGAGSTSREVGRLLECTGTWMQRPVLASVYENRGLVNEVSVQVGEGRREVGAARVQERRFVRHGRVRAVLDLGGRPAELSGTTTRTGVRTAVHEEHDHAGEHVVVDGVHRELDTELALVWRGRGAPLECTGFAFDLQVTRTPA</sequence>
<dbReference type="EMBL" id="JAULSC010000016">
    <property type="protein sequence ID" value="MDO3397056.1"/>
    <property type="molecule type" value="Genomic_DNA"/>
</dbReference>
<gene>
    <name evidence="2" type="ORF">QWJ41_15115</name>
</gene>
<reference evidence="2" key="1">
    <citation type="submission" date="2023-06" db="EMBL/GenBank/DDBJ databases">
        <title>Genome sequence of Nocardioides sp. SOB44.</title>
        <authorList>
            <person name="Zhang G."/>
        </authorList>
    </citation>
    <scope>NUCLEOTIDE SEQUENCE</scope>
    <source>
        <strain evidence="2">SOB44</strain>
    </source>
</reference>
<evidence type="ECO:0000313" key="2">
    <source>
        <dbReference type="EMBL" id="MDO3397056.1"/>
    </source>
</evidence>